<accession>A0A4Q0LXS2</accession>
<dbReference type="Proteomes" id="UP000289808">
    <property type="component" value="Unassembled WGS sequence"/>
</dbReference>
<organism evidence="1 2">
    <name type="scientific">Lactobacillus crispatus</name>
    <dbReference type="NCBI Taxonomy" id="47770"/>
    <lineage>
        <taxon>Bacteria</taxon>
        <taxon>Bacillati</taxon>
        <taxon>Bacillota</taxon>
        <taxon>Bacilli</taxon>
        <taxon>Lactobacillales</taxon>
        <taxon>Lactobacillaceae</taxon>
        <taxon>Lactobacillus</taxon>
    </lineage>
</organism>
<dbReference type="AlphaFoldDB" id="A0A4Q0LXS2"/>
<protein>
    <submittedName>
        <fullName evidence="1">Uncharacterized protein</fullName>
    </submittedName>
</protein>
<dbReference type="RefSeq" id="WP_101885508.1">
    <property type="nucleotide sequence ID" value="NZ_JABERN010000073.1"/>
</dbReference>
<proteinExistence type="predicted"/>
<sequence>MSIKITDDKSDWDAIKHEIDILNRYMVVIGFWGNDRLIEIVSALEYGADIKPHKLDGWLIIPSKNDELGDDGLPMSSAEWDEKHPNQQLFRPGGKNGAHVLAVKDASSDTGFKIIFYLMKEVKIPSRPFLRKTSIEYEQKYIRLTQVGVQRVFEGRATGKGLLDLLGHTAVSDIQHEMRRLYKPGNAPMTIDNKGFNNPLIGKHAGGQGGALINKITYKIIPK</sequence>
<evidence type="ECO:0000313" key="2">
    <source>
        <dbReference type="Proteomes" id="UP000289808"/>
    </source>
</evidence>
<dbReference type="EMBL" id="SCLX01000005">
    <property type="protein sequence ID" value="RXF60038.1"/>
    <property type="molecule type" value="Genomic_DNA"/>
</dbReference>
<gene>
    <name evidence="1" type="ORF">ERD32_01330</name>
</gene>
<reference evidence="1 2" key="1">
    <citation type="submission" date="2019-01" db="EMBL/GenBank/DDBJ databases">
        <title>The genome sequence of Lactobacillus crispatus L49.</title>
        <authorList>
            <person name="Zhong J."/>
            <person name="Zhang J."/>
        </authorList>
    </citation>
    <scope>NUCLEOTIDE SEQUENCE [LARGE SCALE GENOMIC DNA]</scope>
    <source>
        <strain evidence="1 2">L49</strain>
    </source>
</reference>
<evidence type="ECO:0000313" key="1">
    <source>
        <dbReference type="EMBL" id="RXF60038.1"/>
    </source>
</evidence>
<name>A0A4Q0LXS2_9LACO</name>
<comment type="caution">
    <text evidence="1">The sequence shown here is derived from an EMBL/GenBank/DDBJ whole genome shotgun (WGS) entry which is preliminary data.</text>
</comment>